<reference evidence="2" key="1">
    <citation type="journal article" date="2014" name="Genome Biol. Evol.">
        <title>Pangenome evidence for extensive interdomain horizontal transfer affecting lineage core and shell genes in uncultured planktonic thaumarchaeota and euryarchaeota.</title>
        <authorList>
            <person name="Deschamps P."/>
            <person name="Zivanovic Y."/>
            <person name="Moreira D."/>
            <person name="Rodriguez-Valera F."/>
            <person name="Lopez-Garcia P."/>
        </authorList>
    </citation>
    <scope>NUCLEOTIDE SEQUENCE</scope>
</reference>
<name>A0A075IF15_9ARCH</name>
<dbReference type="EMBL" id="KF901294">
    <property type="protein sequence ID" value="AIF25542.1"/>
    <property type="molecule type" value="Genomic_DNA"/>
</dbReference>
<proteinExistence type="predicted"/>
<accession>A0A075IF15</accession>
<organism evidence="2">
    <name type="scientific">uncultured marine thaumarchaeote SAT1000_52_D06</name>
    <dbReference type="NCBI Taxonomy" id="1456420"/>
    <lineage>
        <taxon>Archaea</taxon>
        <taxon>Nitrososphaerota</taxon>
        <taxon>environmental samples</taxon>
    </lineage>
</organism>
<evidence type="ECO:0000313" key="2">
    <source>
        <dbReference type="EMBL" id="AIF25542.1"/>
    </source>
</evidence>
<dbReference type="AlphaFoldDB" id="A0A075IF15"/>
<protein>
    <submittedName>
        <fullName evidence="2">Uncharacterized protein</fullName>
    </submittedName>
</protein>
<feature type="region of interest" description="Disordered" evidence="1">
    <location>
        <begin position="54"/>
        <end position="93"/>
    </location>
</feature>
<sequence>MSKDKKSIKKEPEALSTKLESAKQEYSVTIGDLMNAKKELKNVKEIIQELNDEHDSIVSRTKSSREELLKVNNELKEKSVESEKSADGHEKQRLIVQEVNNSKMELSKIKDEIRKYGNELESVRTKTNNSPDVKKMKEEREKLENEIIQKRKELESGFRELKFIKDEMSKSSKSEGSDKIVDAASAVVASMNQKLQTTLIELNAVKKALENERGRQKSSA</sequence>
<feature type="compositionally biased region" description="Basic and acidic residues" evidence="1">
    <location>
        <begin position="1"/>
        <end position="13"/>
    </location>
</feature>
<feature type="region of interest" description="Disordered" evidence="1">
    <location>
        <begin position="1"/>
        <end position="22"/>
    </location>
</feature>
<evidence type="ECO:0000256" key="1">
    <source>
        <dbReference type="SAM" id="MobiDB-lite"/>
    </source>
</evidence>